<reference evidence="3" key="1">
    <citation type="submission" date="2018-05" db="EMBL/GenBank/DDBJ databases">
        <authorList>
            <person name="Lanie J.A."/>
            <person name="Ng W.-L."/>
            <person name="Kazmierczak K.M."/>
            <person name="Andrzejewski T.M."/>
            <person name="Davidsen T.M."/>
            <person name="Wayne K.J."/>
            <person name="Tettelin H."/>
            <person name="Glass J.I."/>
            <person name="Rusch D."/>
            <person name="Podicherti R."/>
            <person name="Tsui H.-C.T."/>
            <person name="Winkler M.E."/>
        </authorList>
    </citation>
    <scope>NUCLEOTIDE SEQUENCE</scope>
</reference>
<gene>
    <name evidence="3" type="ORF">METZ01_LOCUS411320</name>
</gene>
<dbReference type="GO" id="GO:0016491">
    <property type="term" value="F:oxidoreductase activity"/>
    <property type="evidence" value="ECO:0007669"/>
    <property type="project" value="UniProtKB-KW"/>
</dbReference>
<protein>
    <recommendedName>
        <fullName evidence="4">Short-chain dehydrogenase/reductase SDR</fullName>
    </recommendedName>
</protein>
<accession>A0A382WHS4</accession>
<keyword evidence="2" id="KW-0560">Oxidoreductase</keyword>
<dbReference type="Pfam" id="PF00106">
    <property type="entry name" value="adh_short"/>
    <property type="match status" value="1"/>
</dbReference>
<name>A0A382WHS4_9ZZZZ</name>
<dbReference type="InterPro" id="IPR036291">
    <property type="entry name" value="NAD(P)-bd_dom_sf"/>
</dbReference>
<dbReference type="Gene3D" id="3.40.50.720">
    <property type="entry name" value="NAD(P)-binding Rossmann-like Domain"/>
    <property type="match status" value="1"/>
</dbReference>
<dbReference type="PANTHER" id="PTHR43669">
    <property type="entry name" value="5-KETO-D-GLUCONATE 5-REDUCTASE"/>
    <property type="match status" value="1"/>
</dbReference>
<organism evidence="3">
    <name type="scientific">marine metagenome</name>
    <dbReference type="NCBI Taxonomy" id="408172"/>
    <lineage>
        <taxon>unclassified sequences</taxon>
        <taxon>metagenomes</taxon>
        <taxon>ecological metagenomes</taxon>
    </lineage>
</organism>
<evidence type="ECO:0008006" key="4">
    <source>
        <dbReference type="Google" id="ProtNLM"/>
    </source>
</evidence>
<dbReference type="AlphaFoldDB" id="A0A382WHS4"/>
<proteinExistence type="inferred from homology"/>
<evidence type="ECO:0000256" key="1">
    <source>
        <dbReference type="ARBA" id="ARBA00006484"/>
    </source>
</evidence>
<evidence type="ECO:0000256" key="2">
    <source>
        <dbReference type="ARBA" id="ARBA00023002"/>
    </source>
</evidence>
<evidence type="ECO:0000313" key="3">
    <source>
        <dbReference type="EMBL" id="SVD58466.1"/>
    </source>
</evidence>
<comment type="similarity">
    <text evidence="1">Belongs to the short-chain dehydrogenases/reductases (SDR) family.</text>
</comment>
<sequence>MSTDASGNTDLTGQVALVTGGGRGLGRAFAQGFSAAGAIVAVTTRSKNQLAETVKLI</sequence>
<dbReference type="PANTHER" id="PTHR43669:SF3">
    <property type="entry name" value="ALCOHOL DEHYDROGENASE, PUTATIVE (AFU_ORTHOLOGUE AFUA_3G03445)-RELATED"/>
    <property type="match status" value="1"/>
</dbReference>
<dbReference type="SUPFAM" id="SSF51735">
    <property type="entry name" value="NAD(P)-binding Rossmann-fold domains"/>
    <property type="match status" value="1"/>
</dbReference>
<dbReference type="EMBL" id="UINC01160043">
    <property type="protein sequence ID" value="SVD58466.1"/>
    <property type="molecule type" value="Genomic_DNA"/>
</dbReference>
<dbReference type="InterPro" id="IPR002347">
    <property type="entry name" value="SDR_fam"/>
</dbReference>